<dbReference type="HOGENOM" id="CLU_000688_25_0_2"/>
<reference evidence="6 7" key="1">
    <citation type="journal article" date="2010" name="Stand. Genomic Sci.">
        <title>Complete genome sequence of Methanoplanus petrolearius type strain (SEBR 4847).</title>
        <authorList>
            <person name="Brambilla E."/>
            <person name="Djao O.D."/>
            <person name="Daligault H."/>
            <person name="Lapidus A."/>
            <person name="Lucas S."/>
            <person name="Hammon N."/>
            <person name="Nolan M."/>
            <person name="Tice H."/>
            <person name="Cheng J.F."/>
            <person name="Han C."/>
            <person name="Tapia R."/>
            <person name="Goodwin L."/>
            <person name="Pitluck S."/>
            <person name="Liolios K."/>
            <person name="Ivanova N."/>
            <person name="Mavromatis K."/>
            <person name="Mikhailova N."/>
            <person name="Pati A."/>
            <person name="Chen A."/>
            <person name="Palaniappan K."/>
            <person name="Land M."/>
            <person name="Hauser L."/>
            <person name="Chang Y.J."/>
            <person name="Jeffries C.D."/>
            <person name="Rohde M."/>
            <person name="Spring S."/>
            <person name="Sikorski J."/>
            <person name="Goker M."/>
            <person name="Woyke T."/>
            <person name="Bristow J."/>
            <person name="Eisen J.A."/>
            <person name="Markowitz V."/>
            <person name="Hugenholtz P."/>
            <person name="Kyrpides N.C."/>
            <person name="Klenk H.P."/>
        </authorList>
    </citation>
    <scope>NUCLEOTIDE SEQUENCE [LARGE SCALE GENOMIC DNA]</scope>
    <source>
        <strain evidence="7">DSM 11571 / OCM 486 / SEBR 4847</strain>
    </source>
</reference>
<dbReference type="AlphaFoldDB" id="E1RER6"/>
<dbReference type="InterPro" id="IPR050221">
    <property type="entry name" value="26S_Proteasome_ATPase"/>
</dbReference>
<keyword evidence="7" id="KW-1185">Reference proteome</keyword>
<dbReference type="InterPro" id="IPR003959">
    <property type="entry name" value="ATPase_AAA_core"/>
</dbReference>
<dbReference type="GeneID" id="9742678"/>
<dbReference type="Proteomes" id="UP000006565">
    <property type="component" value="Chromosome"/>
</dbReference>
<dbReference type="STRING" id="679926.Mpet_0235"/>
<evidence type="ECO:0000259" key="5">
    <source>
        <dbReference type="SMART" id="SM00382"/>
    </source>
</evidence>
<evidence type="ECO:0000256" key="2">
    <source>
        <dbReference type="ARBA" id="ARBA00022741"/>
    </source>
</evidence>
<dbReference type="OrthoDB" id="45425at2157"/>
<accession>E1RER6</accession>
<evidence type="ECO:0000313" key="7">
    <source>
        <dbReference type="Proteomes" id="UP000006565"/>
    </source>
</evidence>
<dbReference type="InterPro" id="IPR003960">
    <property type="entry name" value="ATPase_AAA_CS"/>
</dbReference>
<comment type="similarity">
    <text evidence="1 4">Belongs to the AAA ATPase family.</text>
</comment>
<dbReference type="EMBL" id="CP002117">
    <property type="protein sequence ID" value="ADN35013.1"/>
    <property type="molecule type" value="Genomic_DNA"/>
</dbReference>
<keyword evidence="2 4" id="KW-0547">Nucleotide-binding</keyword>
<dbReference type="KEGG" id="mpi:Mpet_0235"/>
<evidence type="ECO:0000256" key="4">
    <source>
        <dbReference type="RuleBase" id="RU003651"/>
    </source>
</evidence>
<dbReference type="InterPro" id="IPR003593">
    <property type="entry name" value="AAA+_ATPase"/>
</dbReference>
<dbReference type="Gene3D" id="3.40.50.300">
    <property type="entry name" value="P-loop containing nucleotide triphosphate hydrolases"/>
    <property type="match status" value="1"/>
</dbReference>
<proteinExistence type="inferred from homology"/>
<gene>
    <name evidence="6" type="ordered locus">Mpet_0235</name>
</gene>
<dbReference type="GO" id="GO:0005524">
    <property type="term" value="F:ATP binding"/>
    <property type="evidence" value="ECO:0007669"/>
    <property type="project" value="UniProtKB-KW"/>
</dbReference>
<protein>
    <submittedName>
        <fullName evidence="6">AAA ATPase central domain protein</fullName>
    </submittedName>
</protein>
<evidence type="ECO:0000313" key="6">
    <source>
        <dbReference type="EMBL" id="ADN35013.1"/>
    </source>
</evidence>
<dbReference type="SMART" id="SM00382">
    <property type="entry name" value="AAA"/>
    <property type="match status" value="1"/>
</dbReference>
<evidence type="ECO:0000256" key="1">
    <source>
        <dbReference type="ARBA" id="ARBA00006914"/>
    </source>
</evidence>
<dbReference type="GO" id="GO:0016887">
    <property type="term" value="F:ATP hydrolysis activity"/>
    <property type="evidence" value="ECO:0007669"/>
    <property type="project" value="InterPro"/>
</dbReference>
<feature type="domain" description="AAA+ ATPase" evidence="5">
    <location>
        <begin position="116"/>
        <end position="248"/>
    </location>
</feature>
<evidence type="ECO:0000256" key="3">
    <source>
        <dbReference type="ARBA" id="ARBA00022840"/>
    </source>
</evidence>
<dbReference type="PANTHER" id="PTHR23073">
    <property type="entry name" value="26S PROTEASOME REGULATORY SUBUNIT"/>
    <property type="match status" value="1"/>
</dbReference>
<dbReference type="PROSITE" id="PS00674">
    <property type="entry name" value="AAA"/>
    <property type="match status" value="1"/>
</dbReference>
<organism evidence="6 7">
    <name type="scientific">Methanolacinia petrolearia (strain DSM 11571 / OCM 486 / SEBR 4847)</name>
    <name type="common">Methanoplanus petrolearius</name>
    <dbReference type="NCBI Taxonomy" id="679926"/>
    <lineage>
        <taxon>Archaea</taxon>
        <taxon>Methanobacteriati</taxon>
        <taxon>Methanobacteriota</taxon>
        <taxon>Stenosarchaea group</taxon>
        <taxon>Methanomicrobia</taxon>
        <taxon>Methanomicrobiales</taxon>
        <taxon>Methanomicrobiaceae</taxon>
        <taxon>Methanolacinia</taxon>
    </lineage>
</organism>
<dbReference type="CDD" id="cd19481">
    <property type="entry name" value="RecA-like_protease"/>
    <property type="match status" value="1"/>
</dbReference>
<sequence>MVRADLLLSLVKNSLCCDKIKTKNIVESIIAEERAKNHSILANRLEILLNSSFNNENFQNKNNGISDQRISNLVYEVTPHYRLDDLILPTEVIQICNELIHEHNRVDLLRSYNLEPRNRILLIGPPGNGKTSLAEAIAESLMLPLFVVRYDGIVGSYLGETANRLRRLIEYASTRKCVLFFDEFETLGKERGDTHETGEIKRVVSSLLMQIDSLPSHVIVIGATNHAELLDRAVWRRFQIRLVLPKPDEKHLADWFKLFEKRIGFSLGYKPEFLAKKLSGINYSEAEEFGQTVFRQYVLMQPISNIKPIVDQNLKLWSARTAIVNQIEGEQDGIRETPNNISKTRKS</sequence>
<dbReference type="eggNOG" id="arCOG04368">
    <property type="taxonomic scope" value="Archaea"/>
</dbReference>
<keyword evidence="3 4" id="KW-0067">ATP-binding</keyword>
<dbReference type="Pfam" id="PF00004">
    <property type="entry name" value="AAA"/>
    <property type="match status" value="1"/>
</dbReference>
<dbReference type="SUPFAM" id="SSF52540">
    <property type="entry name" value="P-loop containing nucleoside triphosphate hydrolases"/>
    <property type="match status" value="1"/>
</dbReference>
<dbReference type="InterPro" id="IPR027417">
    <property type="entry name" value="P-loop_NTPase"/>
</dbReference>
<name>E1RER6_METP4</name>
<dbReference type="RefSeq" id="WP_013328192.1">
    <property type="nucleotide sequence ID" value="NC_014507.1"/>
</dbReference>